<feature type="compositionally biased region" description="Pro residues" evidence="1">
    <location>
        <begin position="189"/>
        <end position="206"/>
    </location>
</feature>
<feature type="compositionally biased region" description="Basic residues" evidence="1">
    <location>
        <begin position="703"/>
        <end position="714"/>
    </location>
</feature>
<proteinExistence type="predicted"/>
<accession>A0ABQ8RLZ2</accession>
<keyword evidence="3" id="KW-1185">Reference proteome</keyword>
<feature type="region of interest" description="Disordered" evidence="1">
    <location>
        <begin position="635"/>
        <end position="665"/>
    </location>
</feature>
<feature type="region of interest" description="Disordered" evidence="1">
    <location>
        <begin position="356"/>
        <end position="437"/>
    </location>
</feature>
<evidence type="ECO:0008006" key="4">
    <source>
        <dbReference type="Google" id="ProtNLM"/>
    </source>
</evidence>
<feature type="compositionally biased region" description="Polar residues" evidence="1">
    <location>
        <begin position="28"/>
        <end position="44"/>
    </location>
</feature>
<name>A0ABQ8RLZ2_FUSEQ</name>
<feature type="compositionally biased region" description="Polar residues" evidence="1">
    <location>
        <begin position="356"/>
        <end position="367"/>
    </location>
</feature>
<feature type="compositionally biased region" description="Polar residues" evidence="1">
    <location>
        <begin position="396"/>
        <end position="423"/>
    </location>
</feature>
<feature type="compositionally biased region" description="Polar residues" evidence="1">
    <location>
        <begin position="154"/>
        <end position="175"/>
    </location>
</feature>
<feature type="region of interest" description="Disordered" evidence="1">
    <location>
        <begin position="703"/>
        <end position="758"/>
    </location>
</feature>
<dbReference type="Proteomes" id="UP001152024">
    <property type="component" value="Unassembled WGS sequence"/>
</dbReference>
<feature type="compositionally biased region" description="Basic and acidic residues" evidence="1">
    <location>
        <begin position="368"/>
        <end position="394"/>
    </location>
</feature>
<feature type="compositionally biased region" description="Pro residues" evidence="1">
    <location>
        <begin position="17"/>
        <end position="26"/>
    </location>
</feature>
<feature type="region of interest" description="Disordered" evidence="1">
    <location>
        <begin position="1"/>
        <end position="55"/>
    </location>
</feature>
<gene>
    <name evidence="2" type="ORF">NW768_001887</name>
</gene>
<feature type="compositionally biased region" description="Polar residues" evidence="1">
    <location>
        <begin position="649"/>
        <end position="659"/>
    </location>
</feature>
<feature type="region of interest" description="Disordered" evidence="1">
    <location>
        <begin position="86"/>
        <end position="315"/>
    </location>
</feature>
<protein>
    <recommendedName>
        <fullName evidence="4">HSA domain-containing protein</fullName>
    </recommendedName>
</protein>
<dbReference type="EMBL" id="JAOQBH010000003">
    <property type="protein sequence ID" value="KAJ4138071.1"/>
    <property type="molecule type" value="Genomic_DNA"/>
</dbReference>
<sequence>MSLPDSSTKNRGRLPQPLRPLLPAPSPGQDQPTASTASLLQSAEQPPRTEPELDPVLTIASALSQEEQSQISLDFDPLPPGIDLNFDRPYYSLDTTSTSSTSAPVPAPQPVDPALSFSDIHLPDAPRGPSVKDYLFKEPCPFTGNPRGAPQAVSEAQTSSTPPIVANSSGQTTHPTQPPAPFSHGYRYPTPPIPGAVILPPPPPPQGQVRKRKVDQVAESTGSDKPSKKRNTTQSTPSFNTPGTPRPQATAPPSGVTQSRSEGFLLPPGPDTHKRLASELDENTVPCPTAKRRRTQHPNEQSNQTPESAPIDIPEDYHQRIRAYRSKHAVPHANIVLAFAKNLLKSCNYQGILTRQPTGQQASTDQASNKKDSNKKDSNKKDSKKKNSDKKDSNKASTNTGSTNQAPAEKMPTSQVPVGQPSQACAMPAGNPVGNPSQGLLSAGQPLVNPHHDLEALGEFGDSEVSRRLKFGSVMIQRAGLGVPQGLPAPEAVRRLTTIKEELARQQNIAPILPPSELSPQLPKGFTPKPYHVPDDIDDRRVHEFFAQKNKDLCTRNKQVDLERNNMAAKGTRQRREESLSQYRNISKDLTIELNWWRLKAASLGADLQEWDRLSGHTRNSMNAEMDARMKRLEEEAAKKAKKEKSKAQSAINSQNSKLAKQDAQRQKKEIKQVISAFAAEDHAAIERMAKADYDASATVYRKPRGKQTSKKARNATNVDEDKDTNDGVETPSVETPADNATEDVARDPGNSENIDSNMFGLDDVARANTEFAPPDTSMTSQSVYAPVDAAQPSDFIYNPVSDLDSNVQAQGEQSSDADELNKIQQNDLRRIPSNINMLDAPAEATHMAPLPLMPTMMDQSAVWAPHPSFDSSTLPPTQFNPHLDGPMGDMNMSPANINGMNMVAGNNMDFNMHDHMNDLGALPPYMNSDFQGPMNGIDASSPQNPDQPWYNPTSNAESYTYAPNLPVDPHSNERAQQTTTDNTGTTDTFDINADPSTFPDPHDEIFFGNYLGDMNSSQN</sequence>
<feature type="compositionally biased region" description="Low complexity" evidence="1">
    <location>
        <begin position="979"/>
        <end position="991"/>
    </location>
</feature>
<comment type="caution">
    <text evidence="2">The sequence shown here is derived from an EMBL/GenBank/DDBJ whole genome shotgun (WGS) entry which is preliminary data.</text>
</comment>
<reference evidence="2" key="1">
    <citation type="submission" date="2022-09" db="EMBL/GenBank/DDBJ databases">
        <title>Fusarium specimens isolated from Avocado Roots.</title>
        <authorList>
            <person name="Stajich J."/>
            <person name="Roper C."/>
            <person name="Heimlech-Rivalta G."/>
        </authorList>
    </citation>
    <scope>NUCLEOTIDE SEQUENCE</scope>
    <source>
        <strain evidence="2">CF00095</strain>
    </source>
</reference>
<feature type="compositionally biased region" description="Polar residues" evidence="1">
    <location>
        <begin position="939"/>
        <end position="959"/>
    </location>
</feature>
<organism evidence="2 3">
    <name type="scientific">Fusarium equiseti</name>
    <name type="common">Fusarium scirpi</name>
    <dbReference type="NCBI Taxonomy" id="61235"/>
    <lineage>
        <taxon>Eukaryota</taxon>
        <taxon>Fungi</taxon>
        <taxon>Dikarya</taxon>
        <taxon>Ascomycota</taxon>
        <taxon>Pezizomycotina</taxon>
        <taxon>Sordariomycetes</taxon>
        <taxon>Hypocreomycetidae</taxon>
        <taxon>Hypocreales</taxon>
        <taxon>Nectriaceae</taxon>
        <taxon>Fusarium</taxon>
        <taxon>Fusarium incarnatum-equiseti species complex</taxon>
    </lineage>
</organism>
<feature type="compositionally biased region" description="Polar residues" evidence="1">
    <location>
        <begin position="298"/>
        <end position="307"/>
    </location>
</feature>
<feature type="compositionally biased region" description="Low complexity" evidence="1">
    <location>
        <begin position="95"/>
        <end position="104"/>
    </location>
</feature>
<evidence type="ECO:0000256" key="1">
    <source>
        <dbReference type="SAM" id="MobiDB-lite"/>
    </source>
</evidence>
<evidence type="ECO:0000313" key="3">
    <source>
        <dbReference type="Proteomes" id="UP001152024"/>
    </source>
</evidence>
<evidence type="ECO:0000313" key="2">
    <source>
        <dbReference type="EMBL" id="KAJ4138071.1"/>
    </source>
</evidence>
<feature type="region of interest" description="Disordered" evidence="1">
    <location>
        <begin position="932"/>
        <end position="1006"/>
    </location>
</feature>
<feature type="compositionally biased region" description="Polar residues" evidence="1">
    <location>
        <begin position="232"/>
        <end position="243"/>
    </location>
</feature>